<evidence type="ECO:0000256" key="2">
    <source>
        <dbReference type="ARBA" id="ARBA00012483"/>
    </source>
</evidence>
<keyword evidence="7" id="KW-0862">Zinc</keyword>
<dbReference type="STRING" id="1806994.A0A507C674"/>
<feature type="region of interest" description="Disordered" evidence="9">
    <location>
        <begin position="134"/>
        <end position="162"/>
    </location>
</feature>
<feature type="region of interest" description="Disordered" evidence="9">
    <location>
        <begin position="207"/>
        <end position="252"/>
    </location>
</feature>
<dbReference type="RefSeq" id="XP_031024070.1">
    <property type="nucleotide sequence ID" value="XM_031169942.1"/>
</dbReference>
<dbReference type="PANTHER" id="PTHR15710">
    <property type="entry name" value="E3 UBIQUITIN-PROTEIN LIGASE PRAJA"/>
    <property type="match status" value="1"/>
</dbReference>
<evidence type="ECO:0000256" key="1">
    <source>
        <dbReference type="ARBA" id="ARBA00000900"/>
    </source>
</evidence>
<dbReference type="SUPFAM" id="SSF57850">
    <property type="entry name" value="RING/U-box"/>
    <property type="match status" value="1"/>
</dbReference>
<protein>
    <recommendedName>
        <fullName evidence="2">RING-type E3 ubiquitin transferase</fullName>
        <ecNumber evidence="2">2.3.2.27</ecNumber>
    </recommendedName>
</protein>
<dbReference type="GO" id="GO:0005737">
    <property type="term" value="C:cytoplasm"/>
    <property type="evidence" value="ECO:0007669"/>
    <property type="project" value="TreeGrafter"/>
</dbReference>
<dbReference type="EMBL" id="QEAO01000024">
    <property type="protein sequence ID" value="TPX32975.1"/>
    <property type="molecule type" value="Genomic_DNA"/>
</dbReference>
<dbReference type="PANTHER" id="PTHR15710:SF243">
    <property type="entry name" value="E3 UBIQUITIN-PROTEIN LIGASE PRAJA-2 ISOFORM X1"/>
    <property type="match status" value="1"/>
</dbReference>
<dbReference type="AlphaFoldDB" id="A0A507C674"/>
<dbReference type="GeneID" id="42005239"/>
<evidence type="ECO:0000256" key="9">
    <source>
        <dbReference type="SAM" id="MobiDB-lite"/>
    </source>
</evidence>
<keyword evidence="4" id="KW-0479">Metal-binding</keyword>
<feature type="compositionally biased region" description="Low complexity" evidence="9">
    <location>
        <begin position="38"/>
        <end position="47"/>
    </location>
</feature>
<dbReference type="InterPro" id="IPR013083">
    <property type="entry name" value="Znf_RING/FYVE/PHD"/>
</dbReference>
<dbReference type="GO" id="GO:0061630">
    <property type="term" value="F:ubiquitin protein ligase activity"/>
    <property type="evidence" value="ECO:0007669"/>
    <property type="project" value="UniProtKB-EC"/>
</dbReference>
<dbReference type="Gene3D" id="3.30.40.10">
    <property type="entry name" value="Zinc/RING finger domain, C3HC4 (zinc finger)"/>
    <property type="match status" value="1"/>
</dbReference>
<dbReference type="EC" id="2.3.2.27" evidence="2"/>
<feature type="compositionally biased region" description="Polar residues" evidence="9">
    <location>
        <begin position="17"/>
        <end position="30"/>
    </location>
</feature>
<evidence type="ECO:0000256" key="6">
    <source>
        <dbReference type="ARBA" id="ARBA00022786"/>
    </source>
</evidence>
<keyword evidence="5 8" id="KW-0863">Zinc-finger</keyword>
<keyword evidence="12" id="KW-1185">Reference proteome</keyword>
<evidence type="ECO:0000256" key="3">
    <source>
        <dbReference type="ARBA" id="ARBA00022679"/>
    </source>
</evidence>
<dbReference type="SMART" id="SM00184">
    <property type="entry name" value="RING"/>
    <property type="match status" value="1"/>
</dbReference>
<dbReference type="GO" id="GO:0016567">
    <property type="term" value="P:protein ubiquitination"/>
    <property type="evidence" value="ECO:0007669"/>
    <property type="project" value="UniProtKB-ARBA"/>
</dbReference>
<dbReference type="OrthoDB" id="8062037at2759"/>
<name>A0A507C674_9FUNG</name>
<reference evidence="11 12" key="1">
    <citation type="journal article" date="2019" name="Sci. Rep.">
        <title>Comparative genomics of chytrid fungi reveal insights into the obligate biotrophic and pathogenic lifestyle of Synchytrium endobioticum.</title>
        <authorList>
            <person name="van de Vossenberg B.T.L.H."/>
            <person name="Warris S."/>
            <person name="Nguyen H.D.T."/>
            <person name="van Gent-Pelzer M.P.E."/>
            <person name="Joly D.L."/>
            <person name="van de Geest H.C."/>
            <person name="Bonants P.J.M."/>
            <person name="Smith D.S."/>
            <person name="Levesque C.A."/>
            <person name="van der Lee T.A.J."/>
        </authorList>
    </citation>
    <scope>NUCLEOTIDE SEQUENCE [LARGE SCALE GENOMIC DNA]</scope>
    <source>
        <strain evidence="11 12">JEL517</strain>
    </source>
</reference>
<comment type="caution">
    <text evidence="11">The sequence shown here is derived from an EMBL/GenBank/DDBJ whole genome shotgun (WGS) entry which is preliminary data.</text>
</comment>
<proteinExistence type="predicted"/>
<dbReference type="InterPro" id="IPR039525">
    <property type="entry name" value="RNF126-like_zinc-ribbon"/>
</dbReference>
<evidence type="ECO:0000256" key="7">
    <source>
        <dbReference type="ARBA" id="ARBA00022833"/>
    </source>
</evidence>
<sequence length="408" mass="43784">MSKEQDGKTGKPVLDSAASSKDNESQQPDTTENKKSSTSDGTLLSTSNAPSEPNNDSNQQDVVEADNRNNQAEEEDVEVDEDDEDDEEDDVEDGEDDDEDGEWYCHSCQRTMTAILDSGTPTCPRCASDFVEEIEDMDDHPRGYRPNNNDENEDDEPVEPAAASAELARVLQLVLQQMYGNNANVSVATRPAQEGELPNNVIITTAAPDSDNATTSTTIQPIPDLAAPTPAEGEAPEGRPRNPRAPTTAAAAGGPETINLMTLLQALFEGPTDGQPNPLANILNMVGAPGTNPGDYVFGQRGLDDIITQLMEQHAAANAPPPAPEHTIKSLPRVTLDKDQVDGQTDCIVCQDEFKVGEGAVLLPCKHFFHSVCIESWLKVNGTCPICRYNLIENKAADSKPSSGPSSI</sequence>
<evidence type="ECO:0000313" key="12">
    <source>
        <dbReference type="Proteomes" id="UP000319731"/>
    </source>
</evidence>
<comment type="catalytic activity">
    <reaction evidence="1">
        <text>S-ubiquitinyl-[E2 ubiquitin-conjugating enzyme]-L-cysteine + [acceptor protein]-L-lysine = [E2 ubiquitin-conjugating enzyme]-L-cysteine + N(6)-ubiquitinyl-[acceptor protein]-L-lysine.</text>
        <dbReference type="EC" id="2.3.2.27"/>
    </reaction>
</comment>
<organism evidence="11 12">
    <name type="scientific">Synchytrium microbalum</name>
    <dbReference type="NCBI Taxonomy" id="1806994"/>
    <lineage>
        <taxon>Eukaryota</taxon>
        <taxon>Fungi</taxon>
        <taxon>Fungi incertae sedis</taxon>
        <taxon>Chytridiomycota</taxon>
        <taxon>Chytridiomycota incertae sedis</taxon>
        <taxon>Chytridiomycetes</taxon>
        <taxon>Synchytriales</taxon>
        <taxon>Synchytriaceae</taxon>
        <taxon>Synchytrium</taxon>
    </lineage>
</organism>
<evidence type="ECO:0000256" key="8">
    <source>
        <dbReference type="PROSITE-ProRule" id="PRU00175"/>
    </source>
</evidence>
<feature type="compositionally biased region" description="Polar residues" evidence="9">
    <location>
        <begin position="211"/>
        <end position="220"/>
    </location>
</feature>
<evidence type="ECO:0000313" key="11">
    <source>
        <dbReference type="EMBL" id="TPX32975.1"/>
    </source>
</evidence>
<evidence type="ECO:0000259" key="10">
    <source>
        <dbReference type="PROSITE" id="PS50089"/>
    </source>
</evidence>
<dbReference type="GO" id="GO:0008270">
    <property type="term" value="F:zinc ion binding"/>
    <property type="evidence" value="ECO:0007669"/>
    <property type="project" value="UniProtKB-KW"/>
</dbReference>
<dbReference type="Pfam" id="PF13639">
    <property type="entry name" value="zf-RING_2"/>
    <property type="match status" value="1"/>
</dbReference>
<keyword evidence="6" id="KW-0833">Ubl conjugation pathway</keyword>
<feature type="compositionally biased region" description="Acidic residues" evidence="9">
    <location>
        <begin position="72"/>
        <end position="102"/>
    </location>
</feature>
<dbReference type="PROSITE" id="PS50089">
    <property type="entry name" value="ZF_RING_2"/>
    <property type="match status" value="1"/>
</dbReference>
<accession>A0A507C674</accession>
<keyword evidence="3" id="KW-0808">Transferase</keyword>
<gene>
    <name evidence="11" type="ORF">SmJEL517_g04014</name>
</gene>
<dbReference type="Proteomes" id="UP000319731">
    <property type="component" value="Unassembled WGS sequence"/>
</dbReference>
<dbReference type="Pfam" id="PF14369">
    <property type="entry name" value="Zn_ribbon_19"/>
    <property type="match status" value="1"/>
</dbReference>
<dbReference type="FunFam" id="3.30.40.10:FF:000127">
    <property type="entry name" value="E3 ubiquitin-protein ligase RNF181"/>
    <property type="match status" value="1"/>
</dbReference>
<feature type="domain" description="RING-type" evidence="10">
    <location>
        <begin position="347"/>
        <end position="388"/>
    </location>
</feature>
<feature type="compositionally biased region" description="Polar residues" evidence="9">
    <location>
        <begin position="48"/>
        <end position="61"/>
    </location>
</feature>
<evidence type="ECO:0000256" key="5">
    <source>
        <dbReference type="ARBA" id="ARBA00022771"/>
    </source>
</evidence>
<feature type="region of interest" description="Disordered" evidence="9">
    <location>
        <begin position="1"/>
        <end position="103"/>
    </location>
</feature>
<evidence type="ECO:0000256" key="4">
    <source>
        <dbReference type="ARBA" id="ARBA00022723"/>
    </source>
</evidence>
<dbReference type="InterPro" id="IPR001841">
    <property type="entry name" value="Znf_RING"/>
</dbReference>